<proteinExistence type="predicted"/>
<dbReference type="EMBL" id="JBHTJZ010000005">
    <property type="protein sequence ID" value="MFD0958684.1"/>
    <property type="molecule type" value="Genomic_DNA"/>
</dbReference>
<dbReference type="Proteomes" id="UP001596989">
    <property type="component" value="Unassembled WGS sequence"/>
</dbReference>
<evidence type="ECO:0000313" key="2">
    <source>
        <dbReference type="Proteomes" id="UP001596989"/>
    </source>
</evidence>
<comment type="caution">
    <text evidence="1">The sequence shown here is derived from an EMBL/GenBank/DDBJ whole genome shotgun (WGS) entry which is preliminary data.</text>
</comment>
<sequence length="52" mass="6046">MYVPERNMLKLIELSISVNLPHVQGECVKLEVYLLLSPECRRMTRISGMIEL</sequence>
<gene>
    <name evidence="1" type="ORF">ACFQ2I_04710</name>
</gene>
<keyword evidence="2" id="KW-1185">Reference proteome</keyword>
<name>A0ABW3HMP1_9BACL</name>
<reference evidence="2" key="1">
    <citation type="journal article" date="2019" name="Int. J. Syst. Evol. Microbiol.">
        <title>The Global Catalogue of Microorganisms (GCM) 10K type strain sequencing project: providing services to taxonomists for standard genome sequencing and annotation.</title>
        <authorList>
            <consortium name="The Broad Institute Genomics Platform"/>
            <consortium name="The Broad Institute Genome Sequencing Center for Infectious Disease"/>
            <person name="Wu L."/>
            <person name="Ma J."/>
        </authorList>
    </citation>
    <scope>NUCLEOTIDE SEQUENCE [LARGE SCALE GENOMIC DNA]</scope>
    <source>
        <strain evidence="2">CCUG 59129</strain>
    </source>
</reference>
<accession>A0ABW3HMP1</accession>
<evidence type="ECO:0000313" key="1">
    <source>
        <dbReference type="EMBL" id="MFD0958684.1"/>
    </source>
</evidence>
<dbReference type="RefSeq" id="WP_377562498.1">
    <property type="nucleotide sequence ID" value="NZ_JBHTJZ010000005.1"/>
</dbReference>
<protein>
    <submittedName>
        <fullName evidence="1">Uncharacterized protein</fullName>
    </submittedName>
</protein>
<organism evidence="1 2">
    <name type="scientific">Paenibacillus chungangensis</name>
    <dbReference type="NCBI Taxonomy" id="696535"/>
    <lineage>
        <taxon>Bacteria</taxon>
        <taxon>Bacillati</taxon>
        <taxon>Bacillota</taxon>
        <taxon>Bacilli</taxon>
        <taxon>Bacillales</taxon>
        <taxon>Paenibacillaceae</taxon>
        <taxon>Paenibacillus</taxon>
    </lineage>
</organism>